<dbReference type="PATRIC" id="fig|294.133.peg.3290"/>
<keyword evidence="1" id="KW-0812">Transmembrane</keyword>
<evidence type="ECO:0000313" key="2">
    <source>
        <dbReference type="EMBL" id="KJZ64417.1"/>
    </source>
</evidence>
<dbReference type="EMBL" id="LACH01000039">
    <property type="protein sequence ID" value="KJZ64417.1"/>
    <property type="molecule type" value="Genomic_DNA"/>
</dbReference>
<feature type="transmembrane region" description="Helical" evidence="1">
    <location>
        <begin position="21"/>
        <end position="41"/>
    </location>
</feature>
<gene>
    <name evidence="2" type="ORF">VD17_18310</name>
</gene>
<dbReference type="OrthoDB" id="8445543at2"/>
<proteinExistence type="predicted"/>
<sequence length="297" mass="32447">MASTHSKGTSVNIFGYTASRATVAALLIAVTISAGTSMLYVTKTKALAPGIVGIVWQPDNKTVGIRGHWEKLGARELLVQWTVVDDQAFVPGTGLPAVPVLPDWARIAKAPWAQDVILGLAGYFSENRSRDNIEQLAAVSERIAKLPTPLHVTGWYFPAEVDPSWTRAKELPALLAKLPRPLWISVYDGANIGPVATAEWLKQWLPNDIGVFFQDGVGVYARTAPVARTYADALRQRLGKDRVRIIVEAFRPNFGGGFRSATAAELKPQLAAYDGYPLYLFDGPHYVTPELVEQLVQ</sequence>
<reference evidence="2 3" key="1">
    <citation type="submission" date="2015-03" db="EMBL/GenBank/DDBJ databases">
        <title>Comparative genomics of Pseudomonas insights into diversity of traits involved in vanlence and defense.</title>
        <authorList>
            <person name="Qin Y."/>
        </authorList>
    </citation>
    <scope>NUCLEOTIDE SEQUENCE [LARGE SCALE GENOMIC DNA]</scope>
    <source>
        <strain evidence="2 3">H24</strain>
    </source>
</reference>
<name>A0A0F4V905_PSEFL</name>
<protein>
    <submittedName>
        <fullName evidence="2">Uncharacterized protein</fullName>
    </submittedName>
</protein>
<keyword evidence="1" id="KW-0472">Membrane</keyword>
<comment type="caution">
    <text evidence="2">The sequence shown here is derived from an EMBL/GenBank/DDBJ whole genome shotgun (WGS) entry which is preliminary data.</text>
</comment>
<dbReference type="Proteomes" id="UP000033400">
    <property type="component" value="Unassembled WGS sequence"/>
</dbReference>
<dbReference type="AlphaFoldDB" id="A0A0F4V905"/>
<dbReference type="Gene3D" id="3.20.20.80">
    <property type="entry name" value="Glycosidases"/>
    <property type="match status" value="1"/>
</dbReference>
<evidence type="ECO:0000256" key="1">
    <source>
        <dbReference type="SAM" id="Phobius"/>
    </source>
</evidence>
<organism evidence="2 3">
    <name type="scientific">Pseudomonas fluorescens</name>
    <dbReference type="NCBI Taxonomy" id="294"/>
    <lineage>
        <taxon>Bacteria</taxon>
        <taxon>Pseudomonadati</taxon>
        <taxon>Pseudomonadota</taxon>
        <taxon>Gammaproteobacteria</taxon>
        <taxon>Pseudomonadales</taxon>
        <taxon>Pseudomonadaceae</taxon>
        <taxon>Pseudomonas</taxon>
    </lineage>
</organism>
<accession>A0A0F4V905</accession>
<keyword evidence="1" id="KW-1133">Transmembrane helix</keyword>
<evidence type="ECO:0000313" key="3">
    <source>
        <dbReference type="Proteomes" id="UP000033400"/>
    </source>
</evidence>